<feature type="domain" description="Tetrapyrrole methylase" evidence="6">
    <location>
        <begin position="353"/>
        <end position="568"/>
    </location>
</feature>
<dbReference type="Pfam" id="PF01890">
    <property type="entry name" value="CbiG_C"/>
    <property type="match status" value="1"/>
</dbReference>
<evidence type="ECO:0000259" key="7">
    <source>
        <dbReference type="Pfam" id="PF01890"/>
    </source>
</evidence>
<reference evidence="9 10" key="1">
    <citation type="submission" date="2018-04" db="EMBL/GenBank/DDBJ databases">
        <title>Genomic Encyclopedia of Archaeal and Bacterial Type Strains, Phase II (KMG-II): from individual species to whole genera.</title>
        <authorList>
            <person name="Goeker M."/>
        </authorList>
    </citation>
    <scope>NUCLEOTIDE SEQUENCE [LARGE SCALE GENOMIC DNA]</scope>
    <source>
        <strain evidence="9 10">DSM 23382</strain>
    </source>
</reference>
<sequence length="615" mass="64495">MESRAAIIVLSPSGMNAARRIAGAIGGRVHGLSGRIMAADLTFEDTSEHIRTLFAARTPIIGVCAAGILIRALGHMLEDKREESPVLAVSADGAHVVPLLGGHRGANDLAREIATRIGSTAAVTTAGDRVLGVALDEPPKGWRLANPDDAKSVMAALLAGATPLIEGEPHWLDQRDLWRRESVTPPKGMKEVRLIATEKPVAGDSETLVYHPKTLVVGIGSARDCGYEEMRALVLGALVEADLALGSIAALATLDLKADEAAMILLAEELGVPLRLFDAATLEAETPRLANPSDVVFAEVGCHGVAEAAALAGVGAAGRLVIEKRKSANATVAIARAEGFVDWRRIGRPRGRLSIVGIGPGAPAWRTPEAGRFLAEADAVVGYSLYLDIVASTIAGKERHDYPLGAEEDRVRAALELAGTGRNVALVSSGDAGIYAMGALVYELVDRPGDDGGVSDAARRVEIVMTPGISALQAAAARVGAPLGHDFCTISLSDLLTPWETIEARIAAAAAGDFVVAFYNPVSKRRRTQLERAREILLRRRPAETPVVLASNLGRPGEEVRVTTLGGLAIDEVDMLTIVLVGSTATRAVTRGALTPYVYTPRGYAAKHAAPAEEA</sequence>
<dbReference type="SUPFAM" id="SSF53790">
    <property type="entry name" value="Tetrapyrrole methylase"/>
    <property type="match status" value="1"/>
</dbReference>
<dbReference type="InterPro" id="IPR006363">
    <property type="entry name" value="Cbl_synth_CobJ/CibH_dom"/>
</dbReference>
<dbReference type="AlphaFoldDB" id="A0A2T5VFY3"/>
<keyword evidence="4 9" id="KW-0808">Transferase</keyword>
<evidence type="ECO:0000256" key="3">
    <source>
        <dbReference type="ARBA" id="ARBA00022603"/>
    </source>
</evidence>
<dbReference type="CDD" id="cd11646">
    <property type="entry name" value="Precorrin_3B_C17_MT"/>
    <property type="match status" value="1"/>
</dbReference>
<evidence type="ECO:0000313" key="10">
    <source>
        <dbReference type="Proteomes" id="UP000244081"/>
    </source>
</evidence>
<gene>
    <name evidence="9" type="ORF">C8N35_101712</name>
</gene>
<feature type="domain" description="Cobalamin synthesis G N-terminal" evidence="8">
    <location>
        <begin position="49"/>
        <end position="128"/>
    </location>
</feature>
<dbReference type="EMBL" id="QAYG01000001">
    <property type="protein sequence ID" value="PTW62665.1"/>
    <property type="molecule type" value="Genomic_DNA"/>
</dbReference>
<dbReference type="InterPro" id="IPR000878">
    <property type="entry name" value="4pyrrol_Mease"/>
</dbReference>
<comment type="caution">
    <text evidence="9">The sequence shown here is derived from an EMBL/GenBank/DDBJ whole genome shotgun (WGS) entry which is preliminary data.</text>
</comment>
<evidence type="ECO:0000256" key="1">
    <source>
        <dbReference type="ARBA" id="ARBA00004953"/>
    </source>
</evidence>
<proteinExistence type="predicted"/>
<dbReference type="Pfam" id="PF11760">
    <property type="entry name" value="CbiG_N"/>
    <property type="match status" value="1"/>
</dbReference>
<evidence type="ECO:0000313" key="9">
    <source>
        <dbReference type="EMBL" id="PTW62665.1"/>
    </source>
</evidence>
<keyword evidence="10" id="KW-1185">Reference proteome</keyword>
<dbReference type="SUPFAM" id="SSF159664">
    <property type="entry name" value="CobE/GbiG C-terminal domain-like"/>
    <property type="match status" value="1"/>
</dbReference>
<feature type="domain" description="CobE/GbiG C-terminal" evidence="7">
    <location>
        <begin position="215"/>
        <end position="335"/>
    </location>
</feature>
<evidence type="ECO:0000259" key="6">
    <source>
        <dbReference type="Pfam" id="PF00590"/>
    </source>
</evidence>
<accession>A0A2T5VFY3</accession>
<dbReference type="Proteomes" id="UP000244081">
    <property type="component" value="Unassembled WGS sequence"/>
</dbReference>
<dbReference type="OrthoDB" id="9772960at2"/>
<name>A0A2T5VFY3_9HYPH</name>
<dbReference type="NCBIfam" id="TIGR01466">
    <property type="entry name" value="cobJ_cbiH"/>
    <property type="match status" value="1"/>
</dbReference>
<organism evidence="9 10">
    <name type="scientific">Breoghania corrubedonensis</name>
    <dbReference type="NCBI Taxonomy" id="665038"/>
    <lineage>
        <taxon>Bacteria</taxon>
        <taxon>Pseudomonadati</taxon>
        <taxon>Pseudomonadota</taxon>
        <taxon>Alphaproteobacteria</taxon>
        <taxon>Hyphomicrobiales</taxon>
        <taxon>Stappiaceae</taxon>
        <taxon>Breoghania</taxon>
    </lineage>
</organism>
<dbReference type="Gene3D" id="3.30.950.10">
    <property type="entry name" value="Methyltransferase, Cobalt-precorrin-4 Transmethylase, Domain 2"/>
    <property type="match status" value="1"/>
</dbReference>
<dbReference type="InterPro" id="IPR038029">
    <property type="entry name" value="GbiG_N_sf"/>
</dbReference>
<evidence type="ECO:0000256" key="5">
    <source>
        <dbReference type="ARBA" id="ARBA00022691"/>
    </source>
</evidence>
<dbReference type="InterPro" id="IPR014777">
    <property type="entry name" value="4pyrrole_Mease_sub1"/>
</dbReference>
<dbReference type="GO" id="GO:0032259">
    <property type="term" value="P:methylation"/>
    <property type="evidence" value="ECO:0007669"/>
    <property type="project" value="UniProtKB-KW"/>
</dbReference>
<dbReference type="GO" id="GO:0009236">
    <property type="term" value="P:cobalamin biosynthetic process"/>
    <property type="evidence" value="ECO:0007669"/>
    <property type="project" value="UniProtKB-UniPathway"/>
</dbReference>
<dbReference type="GO" id="GO:0016787">
    <property type="term" value="F:hydrolase activity"/>
    <property type="evidence" value="ECO:0007669"/>
    <property type="project" value="UniProtKB-KW"/>
</dbReference>
<comment type="pathway">
    <text evidence="1">Cofactor biosynthesis; adenosylcobalamin biosynthesis.</text>
</comment>
<dbReference type="InterPro" id="IPR035996">
    <property type="entry name" value="4pyrrol_Methylase_sf"/>
</dbReference>
<dbReference type="InterPro" id="IPR021744">
    <property type="entry name" value="CbiG_N"/>
</dbReference>
<dbReference type="UniPathway" id="UPA00148"/>
<dbReference type="PANTHER" id="PTHR47036:SF1">
    <property type="entry name" value="COBALT-FACTOR III C(17)-METHYLTRANSFERASE-RELATED"/>
    <property type="match status" value="1"/>
</dbReference>
<dbReference type="PANTHER" id="PTHR47036">
    <property type="entry name" value="COBALT-FACTOR III C(17)-METHYLTRANSFERASE-RELATED"/>
    <property type="match status" value="1"/>
</dbReference>
<dbReference type="InterPro" id="IPR002750">
    <property type="entry name" value="CobE/GbiG_C"/>
</dbReference>
<protein>
    <submittedName>
        <fullName evidence="9">Cobalt-precorrin 5A hydrolase/precorrin-3B C17-methyltransferase</fullName>
    </submittedName>
</protein>
<dbReference type="InterPro" id="IPR051810">
    <property type="entry name" value="Precorrin_MeTrfase"/>
</dbReference>
<keyword evidence="9" id="KW-0378">Hydrolase</keyword>
<dbReference type="SUPFAM" id="SSF159672">
    <property type="entry name" value="CbiG N-terminal domain-like"/>
    <property type="match status" value="1"/>
</dbReference>
<dbReference type="Gene3D" id="3.40.50.11220">
    <property type="match status" value="1"/>
</dbReference>
<dbReference type="InterPro" id="IPR036518">
    <property type="entry name" value="CobE/GbiG_C_sf"/>
</dbReference>
<keyword evidence="2" id="KW-0169">Cobalamin biosynthesis</keyword>
<keyword evidence="5" id="KW-0949">S-adenosyl-L-methionine</keyword>
<dbReference type="Gene3D" id="3.30.420.180">
    <property type="entry name" value="CobE/GbiG C-terminal domain"/>
    <property type="match status" value="1"/>
</dbReference>
<evidence type="ECO:0000256" key="2">
    <source>
        <dbReference type="ARBA" id="ARBA00022573"/>
    </source>
</evidence>
<evidence type="ECO:0000256" key="4">
    <source>
        <dbReference type="ARBA" id="ARBA00022679"/>
    </source>
</evidence>
<dbReference type="Gene3D" id="3.40.1010.10">
    <property type="entry name" value="Cobalt-precorrin-4 Transmethylase, Domain 1"/>
    <property type="match status" value="1"/>
</dbReference>
<keyword evidence="3 9" id="KW-0489">Methyltransferase</keyword>
<dbReference type="Pfam" id="PF00590">
    <property type="entry name" value="TP_methylase"/>
    <property type="match status" value="1"/>
</dbReference>
<evidence type="ECO:0000259" key="8">
    <source>
        <dbReference type="Pfam" id="PF11760"/>
    </source>
</evidence>
<dbReference type="GO" id="GO:0008168">
    <property type="term" value="F:methyltransferase activity"/>
    <property type="evidence" value="ECO:0007669"/>
    <property type="project" value="UniProtKB-KW"/>
</dbReference>
<dbReference type="InterPro" id="IPR014776">
    <property type="entry name" value="4pyrrole_Mease_sub2"/>
</dbReference>
<dbReference type="RefSeq" id="WP_107988200.1">
    <property type="nucleotide sequence ID" value="NZ_QAYG01000001.1"/>
</dbReference>